<gene>
    <name evidence="3" type="primary">LOC111453134</name>
</gene>
<evidence type="ECO:0000256" key="1">
    <source>
        <dbReference type="SAM" id="MobiDB-lite"/>
    </source>
</evidence>
<dbReference type="KEGG" id="cmos:111453134"/>
<dbReference type="GeneID" id="111453134"/>
<feature type="region of interest" description="Disordered" evidence="1">
    <location>
        <begin position="81"/>
        <end position="104"/>
    </location>
</feature>
<feature type="compositionally biased region" description="Basic and acidic residues" evidence="1">
    <location>
        <begin position="89"/>
        <end position="104"/>
    </location>
</feature>
<feature type="region of interest" description="Disordered" evidence="1">
    <location>
        <begin position="124"/>
        <end position="159"/>
    </location>
</feature>
<evidence type="ECO:0000313" key="3">
    <source>
        <dbReference type="RefSeq" id="XP_022949869.1"/>
    </source>
</evidence>
<dbReference type="GO" id="GO:0032544">
    <property type="term" value="P:plastid translation"/>
    <property type="evidence" value="ECO:0007669"/>
    <property type="project" value="TreeGrafter"/>
</dbReference>
<dbReference type="RefSeq" id="XP_022949869.1">
    <property type="nucleotide sequence ID" value="XM_023094101.1"/>
</dbReference>
<dbReference type="Proteomes" id="UP000504609">
    <property type="component" value="Unplaced"/>
</dbReference>
<dbReference type="AlphaFoldDB" id="A0A6J1GE62"/>
<dbReference type="PANTHER" id="PTHR34678:SF1">
    <property type="entry name" value="LARGE RIBOSOMAL SUBUNIT PROTEIN CL37"/>
    <property type="match status" value="1"/>
</dbReference>
<dbReference type="PANTHER" id="PTHR34678">
    <property type="entry name" value="50S RIBOSOMAL PROTEIN 5, CHLOROPLASTIC"/>
    <property type="match status" value="1"/>
</dbReference>
<organism evidence="2 3">
    <name type="scientific">Cucurbita moschata</name>
    <name type="common">Winter crookneck squash</name>
    <name type="synonym">Cucurbita pepo var. moschata</name>
    <dbReference type="NCBI Taxonomy" id="3662"/>
    <lineage>
        <taxon>Eukaryota</taxon>
        <taxon>Viridiplantae</taxon>
        <taxon>Streptophyta</taxon>
        <taxon>Embryophyta</taxon>
        <taxon>Tracheophyta</taxon>
        <taxon>Spermatophyta</taxon>
        <taxon>Magnoliopsida</taxon>
        <taxon>eudicotyledons</taxon>
        <taxon>Gunneridae</taxon>
        <taxon>Pentapetalae</taxon>
        <taxon>rosids</taxon>
        <taxon>fabids</taxon>
        <taxon>Cucurbitales</taxon>
        <taxon>Cucurbitaceae</taxon>
        <taxon>Cucurbiteae</taxon>
        <taxon>Cucurbita</taxon>
    </lineage>
</organism>
<reference evidence="3" key="1">
    <citation type="submission" date="2025-08" db="UniProtKB">
        <authorList>
            <consortium name="RefSeq"/>
        </authorList>
    </citation>
    <scope>IDENTIFICATION</scope>
    <source>
        <tissue evidence="3">Young leaves</tissue>
    </source>
</reference>
<dbReference type="GO" id="GO:0009535">
    <property type="term" value="C:chloroplast thylakoid membrane"/>
    <property type="evidence" value="ECO:0007669"/>
    <property type="project" value="TreeGrafter"/>
</dbReference>
<sequence length="159" mass="17906">MAFLLCSNPLSISLHSSTFSPSPSPSPSPSCFPANFAALNSMLLMKPTGFQPKHFNGVRLRNPSFVENTVSFIVKAASEIDATGETDSNEPKPPAEAKKEDVSVDKLPLESKLQERLEQKARMKLAKKIRLRRKRLVRKRHLRKKGRWPPSKMKKLKNV</sequence>
<protein>
    <submittedName>
        <fullName evidence="3">50S ribosomal protein 5 alpha, chloroplastic-like</fullName>
    </submittedName>
</protein>
<evidence type="ECO:0000313" key="2">
    <source>
        <dbReference type="Proteomes" id="UP000504609"/>
    </source>
</evidence>
<dbReference type="InterPro" id="IPR040307">
    <property type="entry name" value="Ribosomal_cL37"/>
</dbReference>
<name>A0A6J1GE62_CUCMO</name>
<proteinExistence type="predicted"/>
<keyword evidence="2" id="KW-1185">Reference proteome</keyword>
<accession>A0A6J1GE62</accession>
<dbReference type="CDD" id="cd23709">
    <property type="entry name" value="Psrp5_CTD"/>
    <property type="match status" value="1"/>
</dbReference>